<protein>
    <submittedName>
        <fullName evidence="1">Uncharacterized protein</fullName>
    </submittedName>
</protein>
<proteinExistence type="predicted"/>
<accession>A0A6G8I2L1</accession>
<dbReference type="KEGG" id="srum:GPZ88_10015"/>
<evidence type="ECO:0000313" key="1">
    <source>
        <dbReference type="EMBL" id="QIM47403.1"/>
    </source>
</evidence>
<reference evidence="1 2" key="1">
    <citation type="submission" date="2019-12" db="EMBL/GenBank/DDBJ databases">
        <title>Complete genome sequence of Streptococcus sp. CNU G2 isolated frome Bos taurus coreanae.</title>
        <authorList>
            <person name="Park S.Y."/>
            <person name="Kim J.H."/>
            <person name="Seo S.W."/>
        </authorList>
    </citation>
    <scope>NUCLEOTIDE SEQUENCE [LARGE SCALE GENOMIC DNA]</scope>
    <source>
        <strain evidence="1 2">CNU G2</strain>
        <plasmid evidence="2">p_cnu_g2</plasmid>
    </source>
</reference>
<dbReference type="RefSeq" id="WP_157328603.1">
    <property type="nucleotide sequence ID" value="NZ_CP046920.1"/>
</dbReference>
<dbReference type="EMBL" id="CP046920">
    <property type="protein sequence ID" value="QIM47403.1"/>
    <property type="molecule type" value="Genomic_DNA"/>
</dbReference>
<sequence length="463" mass="54365">MTNNRVENLFSNIREKWHKLTPSSPKDEQSVTQRKTLKKYGVFLNEENNFVSPAVSRFSESYYKNFKLEHIAHPNTFPFFITLNSTELDLIDSNSNILNEKNLEKTNKVIHTEGSDKYKILIDYYSETDSNIIFNKLSDLDKRILLFIATFRNVQFLQIVKETGAQTARVERSLERLHRYFLIDKWKFYRDPIIEGEEKSNLMGDCYSIYSHGTTLLLVHNLISKEYTYKWKEVLKEEDSFTPIRCWKTVDAYLSFRLKDDFVSYAPFSYMEAFEYLEEVKVPLTRNTTNQNKKYTEQSQRIIQELKPNSEKSQNFKLIKKRKRVPRQRFNGQFVLRNNTGRSVKIDIYPFITKSEINSDMSKLGNVFKHYGHHLKNGVDENGDTRLLLIIVDNPSQIEAIEDHYHVSDSYNSLNSILFLDLTAVSEKDILSSLKVLVLNKDKQHKLKTAKFSFSKILQGELA</sequence>
<name>A0A6G8I2L1_9STRE</name>
<gene>
    <name evidence="1" type="ORF">GPZ88_10015</name>
</gene>
<dbReference type="Proteomes" id="UP000503166">
    <property type="component" value="Plasmid p_CNU_G2"/>
</dbReference>
<keyword evidence="1" id="KW-0614">Plasmid</keyword>
<geneLocation type="plasmid" evidence="2">
    <name>p_cnu_g2</name>
</geneLocation>
<evidence type="ECO:0000313" key="2">
    <source>
        <dbReference type="Proteomes" id="UP000503166"/>
    </source>
</evidence>
<organism evidence="1 2">
    <name type="scientific">Streptococcus ruminicola</name>
    <dbReference type="NCBI Taxonomy" id="2686210"/>
    <lineage>
        <taxon>Bacteria</taxon>
        <taxon>Bacillati</taxon>
        <taxon>Bacillota</taxon>
        <taxon>Bacilli</taxon>
        <taxon>Lactobacillales</taxon>
        <taxon>Streptococcaceae</taxon>
        <taxon>Streptococcus</taxon>
    </lineage>
</organism>
<dbReference type="AlphaFoldDB" id="A0A6G8I2L1"/>